<protein>
    <submittedName>
        <fullName evidence="4">Helix-turn-helix domain-containing protein</fullName>
    </submittedName>
</protein>
<feature type="transmembrane region" description="Helical" evidence="2">
    <location>
        <begin position="217"/>
        <end position="237"/>
    </location>
</feature>
<evidence type="ECO:0000313" key="5">
    <source>
        <dbReference type="Proteomes" id="UP000824263"/>
    </source>
</evidence>
<gene>
    <name evidence="4" type="ORF">H9873_07085</name>
</gene>
<sequence length="256" mass="28647">MLGVKGGIDMTFGEKIQKLRKEAGLSQEELSYQLGVSRQAVSKWERDNGYPETEKIVRMSKIFHVTLDYLLNEEDERKPESPDEEKGIYVSQEMAEGFLIYQRIKMMKIGGGAGIMVAGMAFSYLASDLGILGFMLMVILGIVLLFAARLNDNPYRSLWREPLLFDKKTRSKLSCDYADRKRKIYIGNLAGIALIAAGFLILPLVVPVEYSALDDLALGAGMILAGIGIFLCVYMWGTARAYRLLIMNEEYGGSRK</sequence>
<comment type="caution">
    <text evidence="4">The sequence shown here is derived from an EMBL/GenBank/DDBJ whole genome shotgun (WGS) entry which is preliminary data.</text>
</comment>
<keyword evidence="2" id="KW-0472">Membrane</keyword>
<reference evidence="4" key="2">
    <citation type="submission" date="2021-04" db="EMBL/GenBank/DDBJ databases">
        <authorList>
            <person name="Gilroy R."/>
        </authorList>
    </citation>
    <scope>NUCLEOTIDE SEQUENCE</scope>
    <source>
        <strain evidence="4">ChiSxjej1B13-11762</strain>
    </source>
</reference>
<organism evidence="4 5">
    <name type="scientific">Candidatus Dorea gallistercoris</name>
    <dbReference type="NCBI Taxonomy" id="2838542"/>
    <lineage>
        <taxon>Bacteria</taxon>
        <taxon>Bacillati</taxon>
        <taxon>Bacillota</taxon>
        <taxon>Clostridia</taxon>
        <taxon>Lachnospirales</taxon>
        <taxon>Lachnospiraceae</taxon>
        <taxon>Dorea</taxon>
    </lineage>
</organism>
<evidence type="ECO:0000259" key="3">
    <source>
        <dbReference type="PROSITE" id="PS50943"/>
    </source>
</evidence>
<proteinExistence type="predicted"/>
<dbReference type="InterPro" id="IPR001387">
    <property type="entry name" value="Cro/C1-type_HTH"/>
</dbReference>
<dbReference type="EMBL" id="DXGF01000131">
    <property type="protein sequence ID" value="HIW84067.1"/>
    <property type="molecule type" value="Genomic_DNA"/>
</dbReference>
<evidence type="ECO:0000256" key="1">
    <source>
        <dbReference type="ARBA" id="ARBA00023125"/>
    </source>
</evidence>
<evidence type="ECO:0000256" key="2">
    <source>
        <dbReference type="SAM" id="Phobius"/>
    </source>
</evidence>
<dbReference type="Proteomes" id="UP000824263">
    <property type="component" value="Unassembled WGS sequence"/>
</dbReference>
<keyword evidence="2" id="KW-1133">Transmembrane helix</keyword>
<feature type="transmembrane region" description="Helical" evidence="2">
    <location>
        <begin position="184"/>
        <end position="205"/>
    </location>
</feature>
<dbReference type="PANTHER" id="PTHR46558:SF13">
    <property type="entry name" value="HTH-TYPE TRANSCRIPTIONAL REGULATOR IMMR"/>
    <property type="match status" value="1"/>
</dbReference>
<evidence type="ECO:0000313" key="4">
    <source>
        <dbReference type="EMBL" id="HIW84067.1"/>
    </source>
</evidence>
<dbReference type="CDD" id="cd00093">
    <property type="entry name" value="HTH_XRE"/>
    <property type="match status" value="1"/>
</dbReference>
<feature type="domain" description="HTH cro/C1-type" evidence="3">
    <location>
        <begin position="16"/>
        <end position="70"/>
    </location>
</feature>
<dbReference type="Gene3D" id="1.10.260.40">
    <property type="entry name" value="lambda repressor-like DNA-binding domains"/>
    <property type="match status" value="1"/>
</dbReference>
<dbReference type="PROSITE" id="PS50943">
    <property type="entry name" value="HTH_CROC1"/>
    <property type="match status" value="1"/>
</dbReference>
<feature type="transmembrane region" description="Helical" evidence="2">
    <location>
        <begin position="109"/>
        <end position="125"/>
    </location>
</feature>
<dbReference type="PANTHER" id="PTHR46558">
    <property type="entry name" value="TRACRIPTIONAL REGULATORY PROTEIN-RELATED-RELATED"/>
    <property type="match status" value="1"/>
</dbReference>
<dbReference type="SMART" id="SM00530">
    <property type="entry name" value="HTH_XRE"/>
    <property type="match status" value="1"/>
</dbReference>
<dbReference type="AlphaFoldDB" id="A0A9D1RCD9"/>
<feature type="transmembrane region" description="Helical" evidence="2">
    <location>
        <begin position="131"/>
        <end position="150"/>
    </location>
</feature>
<keyword evidence="2" id="KW-0812">Transmembrane</keyword>
<dbReference type="GO" id="GO:0003677">
    <property type="term" value="F:DNA binding"/>
    <property type="evidence" value="ECO:0007669"/>
    <property type="project" value="UniProtKB-KW"/>
</dbReference>
<dbReference type="InterPro" id="IPR010982">
    <property type="entry name" value="Lambda_DNA-bd_dom_sf"/>
</dbReference>
<reference evidence="4" key="1">
    <citation type="journal article" date="2021" name="PeerJ">
        <title>Extensive microbial diversity within the chicken gut microbiome revealed by metagenomics and culture.</title>
        <authorList>
            <person name="Gilroy R."/>
            <person name="Ravi A."/>
            <person name="Getino M."/>
            <person name="Pursley I."/>
            <person name="Horton D.L."/>
            <person name="Alikhan N.F."/>
            <person name="Baker D."/>
            <person name="Gharbi K."/>
            <person name="Hall N."/>
            <person name="Watson M."/>
            <person name="Adriaenssens E.M."/>
            <person name="Foster-Nyarko E."/>
            <person name="Jarju S."/>
            <person name="Secka A."/>
            <person name="Antonio M."/>
            <person name="Oren A."/>
            <person name="Chaudhuri R.R."/>
            <person name="La Ragione R."/>
            <person name="Hildebrand F."/>
            <person name="Pallen M.J."/>
        </authorList>
    </citation>
    <scope>NUCLEOTIDE SEQUENCE</scope>
    <source>
        <strain evidence="4">ChiSxjej1B13-11762</strain>
    </source>
</reference>
<name>A0A9D1RCD9_9FIRM</name>
<dbReference type="Pfam" id="PF01381">
    <property type="entry name" value="HTH_3"/>
    <property type="match status" value="1"/>
</dbReference>
<keyword evidence="1" id="KW-0238">DNA-binding</keyword>
<dbReference type="SUPFAM" id="SSF47413">
    <property type="entry name" value="lambda repressor-like DNA-binding domains"/>
    <property type="match status" value="1"/>
</dbReference>
<accession>A0A9D1RCD9</accession>